<keyword evidence="1 2" id="KW-0808">Transferase</keyword>
<dbReference type="Pfam" id="PF01066">
    <property type="entry name" value="CDP-OH_P_transf"/>
    <property type="match status" value="1"/>
</dbReference>
<evidence type="ECO:0000256" key="2">
    <source>
        <dbReference type="RuleBase" id="RU003750"/>
    </source>
</evidence>
<name>A0A512DWB8_9PROT</name>
<dbReference type="AlphaFoldDB" id="A0A512DWB8"/>
<sequence>MSHNTWTHGMVRPLVRPLASSIVTPNHITTLRFATALIAFGLLAFGNGQWNDWAAASFLLSFFLDRADGELARQSGKSSPWGHRYDLVTDALSNILIFLGIGIGLRDSQLGNWAIALGLLAGCAIVAMLWLMTRVESLGGMGAASYSATGGFDPDDAMAMIPFAIWFNGEMPILILASIGAPAFFLGACWKFRRYLAPS</sequence>
<dbReference type="GO" id="GO:0016780">
    <property type="term" value="F:phosphotransferase activity, for other substituted phosphate groups"/>
    <property type="evidence" value="ECO:0007669"/>
    <property type="project" value="InterPro"/>
</dbReference>
<dbReference type="OrthoDB" id="7390033at2"/>
<gene>
    <name evidence="4" type="ORF">SAE02_49220</name>
</gene>
<feature type="transmembrane region" description="Helical" evidence="3">
    <location>
        <begin position="171"/>
        <end position="190"/>
    </location>
</feature>
<dbReference type="InterPro" id="IPR048254">
    <property type="entry name" value="CDP_ALCOHOL_P_TRANSF_CS"/>
</dbReference>
<feature type="transmembrane region" description="Helical" evidence="3">
    <location>
        <begin position="112"/>
        <end position="132"/>
    </location>
</feature>
<evidence type="ECO:0000256" key="3">
    <source>
        <dbReference type="SAM" id="Phobius"/>
    </source>
</evidence>
<evidence type="ECO:0000313" key="4">
    <source>
        <dbReference type="EMBL" id="GEO40774.1"/>
    </source>
</evidence>
<evidence type="ECO:0000256" key="1">
    <source>
        <dbReference type="ARBA" id="ARBA00022679"/>
    </source>
</evidence>
<dbReference type="GO" id="GO:0008654">
    <property type="term" value="P:phospholipid biosynthetic process"/>
    <property type="evidence" value="ECO:0007669"/>
    <property type="project" value="InterPro"/>
</dbReference>
<comment type="similarity">
    <text evidence="2">Belongs to the CDP-alcohol phosphatidyltransferase class-I family.</text>
</comment>
<dbReference type="InterPro" id="IPR043130">
    <property type="entry name" value="CDP-OH_PTrfase_TM_dom"/>
</dbReference>
<organism evidence="4 5">
    <name type="scientific">Skermanella aerolata</name>
    <dbReference type="NCBI Taxonomy" id="393310"/>
    <lineage>
        <taxon>Bacteria</taxon>
        <taxon>Pseudomonadati</taxon>
        <taxon>Pseudomonadota</taxon>
        <taxon>Alphaproteobacteria</taxon>
        <taxon>Rhodospirillales</taxon>
        <taxon>Azospirillaceae</taxon>
        <taxon>Skermanella</taxon>
    </lineage>
</organism>
<keyword evidence="3" id="KW-0472">Membrane</keyword>
<protein>
    <submittedName>
        <fullName evidence="4">CDP-alcohol phosphatidyltransferase</fullName>
    </submittedName>
</protein>
<feature type="transmembrane region" description="Helical" evidence="3">
    <location>
        <begin position="31"/>
        <end position="50"/>
    </location>
</feature>
<evidence type="ECO:0000313" key="5">
    <source>
        <dbReference type="Proteomes" id="UP000321523"/>
    </source>
</evidence>
<feature type="transmembrane region" description="Helical" evidence="3">
    <location>
        <begin position="87"/>
        <end position="105"/>
    </location>
</feature>
<comment type="caution">
    <text evidence="4">The sequence shown here is derived from an EMBL/GenBank/DDBJ whole genome shotgun (WGS) entry which is preliminary data.</text>
</comment>
<reference evidence="4 5" key="1">
    <citation type="submission" date="2019-07" db="EMBL/GenBank/DDBJ databases">
        <title>Whole genome shotgun sequence of Skermanella aerolata NBRC 106429.</title>
        <authorList>
            <person name="Hosoyama A."/>
            <person name="Uohara A."/>
            <person name="Ohji S."/>
            <person name="Ichikawa N."/>
        </authorList>
    </citation>
    <scope>NUCLEOTIDE SEQUENCE [LARGE SCALE GENOMIC DNA]</scope>
    <source>
        <strain evidence="4 5">NBRC 106429</strain>
    </source>
</reference>
<proteinExistence type="inferred from homology"/>
<keyword evidence="3" id="KW-1133">Transmembrane helix</keyword>
<dbReference type="EMBL" id="BJYZ01000023">
    <property type="protein sequence ID" value="GEO40774.1"/>
    <property type="molecule type" value="Genomic_DNA"/>
</dbReference>
<dbReference type="PROSITE" id="PS00379">
    <property type="entry name" value="CDP_ALCOHOL_P_TRANSF"/>
    <property type="match status" value="1"/>
</dbReference>
<dbReference type="GO" id="GO:0016020">
    <property type="term" value="C:membrane"/>
    <property type="evidence" value="ECO:0007669"/>
    <property type="project" value="InterPro"/>
</dbReference>
<dbReference type="Proteomes" id="UP000321523">
    <property type="component" value="Unassembled WGS sequence"/>
</dbReference>
<keyword evidence="3" id="KW-0812">Transmembrane</keyword>
<keyword evidence="5" id="KW-1185">Reference proteome</keyword>
<dbReference type="Gene3D" id="1.20.120.1760">
    <property type="match status" value="1"/>
</dbReference>
<dbReference type="InterPro" id="IPR000462">
    <property type="entry name" value="CDP-OH_P_trans"/>
</dbReference>
<accession>A0A512DWB8</accession>